<comment type="caution">
    <text evidence="2">The sequence shown here is derived from an EMBL/GenBank/DDBJ whole genome shotgun (WGS) entry which is preliminary data.</text>
</comment>
<gene>
    <name evidence="2" type="ORF">Tci_035993</name>
</gene>
<dbReference type="AlphaFoldDB" id="A0A6L2LV41"/>
<reference evidence="2" key="1">
    <citation type="journal article" date="2019" name="Sci. Rep.">
        <title>Draft genome of Tanacetum cinerariifolium, the natural source of mosquito coil.</title>
        <authorList>
            <person name="Yamashiro T."/>
            <person name="Shiraishi A."/>
            <person name="Satake H."/>
            <person name="Nakayama K."/>
        </authorList>
    </citation>
    <scope>NUCLEOTIDE SEQUENCE</scope>
</reference>
<evidence type="ECO:0000256" key="1">
    <source>
        <dbReference type="SAM" id="MobiDB-lite"/>
    </source>
</evidence>
<dbReference type="EMBL" id="BKCJ010004949">
    <property type="protein sequence ID" value="GEU64015.1"/>
    <property type="molecule type" value="Genomic_DNA"/>
</dbReference>
<protein>
    <submittedName>
        <fullName evidence="2">Glutathione S-transferase T3-like isoform X1</fullName>
    </submittedName>
</protein>
<dbReference type="PANTHER" id="PTHR45023:SF4">
    <property type="entry name" value="GLYCINE-RICH PROTEIN-RELATED"/>
    <property type="match status" value="1"/>
</dbReference>
<organism evidence="2">
    <name type="scientific">Tanacetum cinerariifolium</name>
    <name type="common">Dalmatian daisy</name>
    <name type="synonym">Chrysanthemum cinerariifolium</name>
    <dbReference type="NCBI Taxonomy" id="118510"/>
    <lineage>
        <taxon>Eukaryota</taxon>
        <taxon>Viridiplantae</taxon>
        <taxon>Streptophyta</taxon>
        <taxon>Embryophyta</taxon>
        <taxon>Tracheophyta</taxon>
        <taxon>Spermatophyta</taxon>
        <taxon>Magnoliopsida</taxon>
        <taxon>eudicotyledons</taxon>
        <taxon>Gunneridae</taxon>
        <taxon>Pentapetalae</taxon>
        <taxon>asterids</taxon>
        <taxon>campanulids</taxon>
        <taxon>Asterales</taxon>
        <taxon>Asteraceae</taxon>
        <taxon>Asteroideae</taxon>
        <taxon>Anthemideae</taxon>
        <taxon>Anthemidinae</taxon>
        <taxon>Tanacetum</taxon>
    </lineage>
</organism>
<accession>A0A6L2LV41</accession>
<keyword evidence="2" id="KW-0808">Transferase</keyword>
<evidence type="ECO:0000313" key="2">
    <source>
        <dbReference type="EMBL" id="GEU64015.1"/>
    </source>
</evidence>
<dbReference type="PANTHER" id="PTHR45023">
    <property type="match status" value="1"/>
</dbReference>
<feature type="compositionally biased region" description="Polar residues" evidence="1">
    <location>
        <begin position="1"/>
        <end position="13"/>
    </location>
</feature>
<dbReference type="GO" id="GO:0016740">
    <property type="term" value="F:transferase activity"/>
    <property type="evidence" value="ECO:0007669"/>
    <property type="project" value="UniProtKB-KW"/>
</dbReference>
<name>A0A6L2LV41_TANCI</name>
<sequence>MNPENGNDSTPDENPTKKMKCTKNDWTREEDLVLVKGWLKVSEDGITNKSQRKKDFWRCITAYYESNNTSGIPRSLKKIKGHWHYMNPLVVAFNNEYLLLKGQKHTKGWCQHDFKGAMQDKYKAAYGSYFRHEHVWDLVKHEQKWVNSTTSETSRILYDPHSHIKVNDTEDSIRLNGSNITKEARKGRCSKFLYDSQSHINVDDNEDAVRPIVTIISKEIRKENTRLSNDSQSHINVDDHEDVICPISTNVESEGRKVKSARLSYDSQPHINVDDNEDAIRPMGAIIAKEAQNGKCTPTSSSSKDRADEMLEKHVEEYKKSIDRHYGLKEKKLKVEEEKLKIEANKLKNKEIAILFMDPEKMADFAREIWRKRCENIKEKYNL</sequence>
<proteinExistence type="predicted"/>
<feature type="region of interest" description="Disordered" evidence="1">
    <location>
        <begin position="1"/>
        <end position="21"/>
    </location>
</feature>